<protein>
    <recommendedName>
        <fullName evidence="1">C2H2-type domain-containing protein</fullName>
    </recommendedName>
</protein>
<dbReference type="Proteomes" id="UP000264353">
    <property type="component" value="Unassembled WGS sequence"/>
</dbReference>
<dbReference type="CDD" id="cd10910">
    <property type="entry name" value="PIN_limkain_b1_N_like"/>
    <property type="match status" value="1"/>
</dbReference>
<feature type="domain" description="C2H2-type" evidence="1">
    <location>
        <begin position="163"/>
        <end position="187"/>
    </location>
</feature>
<dbReference type="GO" id="GO:0004540">
    <property type="term" value="F:RNA nuclease activity"/>
    <property type="evidence" value="ECO:0007669"/>
    <property type="project" value="InterPro"/>
</dbReference>
<dbReference type="InterPro" id="IPR024768">
    <property type="entry name" value="Marf1"/>
</dbReference>
<dbReference type="PANTHER" id="PTHR14379">
    <property type="entry name" value="LIMKAIN B LKAP"/>
    <property type="match status" value="1"/>
</dbReference>
<dbReference type="PANTHER" id="PTHR14379:SF78">
    <property type="entry name" value="NYN DOMAIN-CONTAINING PROTEIN"/>
    <property type="match status" value="1"/>
</dbReference>
<dbReference type="InterPro" id="IPR021139">
    <property type="entry name" value="NYN"/>
</dbReference>
<dbReference type="AlphaFoldDB" id="A0A397KXW6"/>
<evidence type="ECO:0000259" key="1">
    <source>
        <dbReference type="PROSITE" id="PS00028"/>
    </source>
</evidence>
<accession>A0A397KXW6</accession>
<dbReference type="EMBL" id="KZ864805">
    <property type="protein sequence ID" value="RIA05060.1"/>
    <property type="molecule type" value="Genomic_DNA"/>
</dbReference>
<proteinExistence type="predicted"/>
<dbReference type="PROSITE" id="PS00028">
    <property type="entry name" value="ZINC_FINGER_C2H2_1"/>
    <property type="match status" value="1"/>
</dbReference>
<name>A0A397KXW6_BRACM</name>
<gene>
    <name evidence="2" type="ORF">BRARA_K00665</name>
</gene>
<evidence type="ECO:0000313" key="2">
    <source>
        <dbReference type="EMBL" id="RIA05060.1"/>
    </source>
</evidence>
<dbReference type="GO" id="GO:0005777">
    <property type="term" value="C:peroxisome"/>
    <property type="evidence" value="ECO:0007669"/>
    <property type="project" value="InterPro"/>
</dbReference>
<organism evidence="2">
    <name type="scientific">Brassica campestris</name>
    <name type="common">Field mustard</name>
    <dbReference type="NCBI Taxonomy" id="3711"/>
    <lineage>
        <taxon>Eukaryota</taxon>
        <taxon>Viridiplantae</taxon>
        <taxon>Streptophyta</taxon>
        <taxon>Embryophyta</taxon>
        <taxon>Tracheophyta</taxon>
        <taxon>Spermatophyta</taxon>
        <taxon>Magnoliopsida</taxon>
        <taxon>eudicotyledons</taxon>
        <taxon>Gunneridae</taxon>
        <taxon>Pentapetalae</taxon>
        <taxon>rosids</taxon>
        <taxon>malvids</taxon>
        <taxon>Brassicales</taxon>
        <taxon>Brassicaceae</taxon>
        <taxon>Brassiceae</taxon>
        <taxon>Brassica</taxon>
    </lineage>
</organism>
<sequence length="277" mass="31746">MAGGGDAALQRRTGVWWDLNTCPVPDGFDPRRVRGCIESAVHKQMGHRSKVIIYAMGNLEYISSTLLEEIASSGIVLIHAPCGGNDFKNLLREWSQLNPSSPATTVMLISRNYTMVDPYLFRLTGFAAFCVYPKDGRPITLDQPIAQKFFVKDLSGNEDEPLCICDICYDTFEISAEFITHLKSEEHIKELSGIVPRDSWYCKPMHFCHACNYPDYDEYNMLLHNQSEDHYRKLDEGRKRLISLPRETSLTIETSSYVLNESNKTFLLRKKRKDKLY</sequence>
<dbReference type="Pfam" id="PF01936">
    <property type="entry name" value="NYN"/>
    <property type="match status" value="1"/>
</dbReference>
<reference evidence="2" key="1">
    <citation type="submission" date="2018-06" db="EMBL/GenBank/DDBJ databases">
        <title>WGS assembly of Brassica rapa FPsc.</title>
        <authorList>
            <person name="Bowman J."/>
            <person name="Kohchi T."/>
            <person name="Yamato K."/>
            <person name="Jenkins J."/>
            <person name="Shu S."/>
            <person name="Ishizaki K."/>
            <person name="Yamaoka S."/>
            <person name="Nishihama R."/>
            <person name="Nakamura Y."/>
            <person name="Berger F."/>
            <person name="Adam C."/>
            <person name="Aki S."/>
            <person name="Althoff F."/>
            <person name="Araki T."/>
            <person name="Arteaga-Vazquez M."/>
            <person name="Balasubrmanian S."/>
            <person name="Bauer D."/>
            <person name="Boehm C."/>
            <person name="Briginshaw L."/>
            <person name="Caballero-Perez J."/>
            <person name="Catarino B."/>
            <person name="Chen F."/>
            <person name="Chiyoda S."/>
            <person name="Chovatia M."/>
            <person name="Davies K."/>
            <person name="Delmans M."/>
            <person name="Demura T."/>
            <person name="Dierschke T."/>
            <person name="Dolan L."/>
            <person name="Dorantes-Acosta A."/>
            <person name="Eklund D."/>
            <person name="Florent S."/>
            <person name="Flores-Sandoval E."/>
            <person name="Fujiyama A."/>
            <person name="Fukuzawa H."/>
            <person name="Galik B."/>
            <person name="Grimanelli D."/>
            <person name="Grimwood J."/>
            <person name="Grossniklaus U."/>
            <person name="Hamada T."/>
            <person name="Haseloff J."/>
            <person name="Hetherington A."/>
            <person name="Higo A."/>
            <person name="Hirakawa Y."/>
            <person name="Hundley H."/>
            <person name="Ikeda Y."/>
            <person name="Inoue K."/>
            <person name="Inoue S."/>
            <person name="Ishida S."/>
            <person name="Jia Q."/>
            <person name="Kakita M."/>
            <person name="Kanazawa T."/>
            <person name="Kawai Y."/>
            <person name="Kawashima T."/>
            <person name="Kennedy M."/>
            <person name="Kinose K."/>
            <person name="Kinoshita T."/>
            <person name="Kohara Y."/>
            <person name="Koide E."/>
            <person name="Komatsu K."/>
            <person name="Kopischke S."/>
            <person name="Kubo M."/>
            <person name="Kyozuka J."/>
            <person name="Lagercrantz U."/>
            <person name="Lin S."/>
            <person name="Lindquist E."/>
            <person name="Lipzen A."/>
            <person name="Lu C."/>
            <person name="Luna E."/>
            <person name="Martienssen R."/>
            <person name="Minamino N."/>
            <person name="Mizutani M."/>
            <person name="Mizutani M."/>
            <person name="Mochizuki N."/>
            <person name="Monte I."/>
            <person name="Mosher R."/>
            <person name="Nagasaki H."/>
            <person name="Nakagami H."/>
            <person name="Naramoto S."/>
            <person name="Nishitani K."/>
            <person name="Ohtani M."/>
            <person name="Okamoto T."/>
            <person name="Okumura M."/>
            <person name="Phillips J."/>
            <person name="Pollak B."/>
            <person name="Reinders A."/>
            <person name="Roevekamp M."/>
            <person name="Sano R."/>
            <person name="Sawa S."/>
            <person name="Schmid M."/>
            <person name="Shirakawa M."/>
            <person name="Solano R."/>
            <person name="Spunde A."/>
            <person name="Suetsugu N."/>
            <person name="Sugano S."/>
            <person name="Sugiyama A."/>
            <person name="Sun R."/>
            <person name="Suzuki Y."/>
            <person name="Takenaka M."/>
            <person name="Takezawa D."/>
            <person name="Tomogane H."/>
            <person name="Tsuzuki M."/>
            <person name="Ueda T."/>
            <person name="Umeda M."/>
            <person name="Ward J."/>
            <person name="Watanabe Y."/>
            <person name="Yazaki K."/>
            <person name="Yokoyama R."/>
            <person name="Yoshitake Y."/>
            <person name="Yotsui I."/>
            <person name="Zachgo S."/>
            <person name="Schmutz J."/>
        </authorList>
    </citation>
    <scope>NUCLEOTIDE SEQUENCE [LARGE SCALE GENOMIC DNA]</scope>
</reference>
<dbReference type="InterPro" id="IPR013087">
    <property type="entry name" value="Znf_C2H2_type"/>
</dbReference>
<dbReference type="GO" id="GO:0010468">
    <property type="term" value="P:regulation of gene expression"/>
    <property type="evidence" value="ECO:0007669"/>
    <property type="project" value="InterPro"/>
</dbReference>